<evidence type="ECO:0000256" key="2">
    <source>
        <dbReference type="ARBA" id="ARBA00022448"/>
    </source>
</evidence>
<proteinExistence type="inferred from homology"/>
<dbReference type="CDD" id="cd02947">
    <property type="entry name" value="TRX_family"/>
    <property type="match status" value="1"/>
</dbReference>
<dbReference type="GO" id="GO:0015035">
    <property type="term" value="F:protein-disulfide reductase activity"/>
    <property type="evidence" value="ECO:0007669"/>
    <property type="project" value="UniProtKB-UniRule"/>
</dbReference>
<dbReference type="InterPro" id="IPR011990">
    <property type="entry name" value="TPR-like_helical_dom_sf"/>
</dbReference>
<dbReference type="Gene3D" id="1.25.40.10">
    <property type="entry name" value="Tetratricopeptide repeat domain"/>
    <property type="match status" value="2"/>
</dbReference>
<keyword evidence="9" id="KW-1185">Reference proteome</keyword>
<dbReference type="Pfam" id="PF14559">
    <property type="entry name" value="TPR_19"/>
    <property type="match status" value="1"/>
</dbReference>
<evidence type="ECO:0000313" key="9">
    <source>
        <dbReference type="Proteomes" id="UP000519439"/>
    </source>
</evidence>
<dbReference type="InterPro" id="IPR013766">
    <property type="entry name" value="Thioredoxin_domain"/>
</dbReference>
<dbReference type="InterPro" id="IPR005746">
    <property type="entry name" value="Thioredoxin"/>
</dbReference>
<dbReference type="InterPro" id="IPR017937">
    <property type="entry name" value="Thioredoxin_CS"/>
</dbReference>
<keyword evidence="2" id="KW-0813">Transport</keyword>
<dbReference type="PRINTS" id="PR00421">
    <property type="entry name" value="THIOREDOXIN"/>
</dbReference>
<dbReference type="GO" id="GO:0005829">
    <property type="term" value="C:cytosol"/>
    <property type="evidence" value="ECO:0007669"/>
    <property type="project" value="TreeGrafter"/>
</dbReference>
<evidence type="ECO:0000256" key="1">
    <source>
        <dbReference type="ARBA" id="ARBA00008987"/>
    </source>
</evidence>
<dbReference type="EMBL" id="JACIDC010000010">
    <property type="protein sequence ID" value="MBB4041321.1"/>
    <property type="molecule type" value="Genomic_DNA"/>
</dbReference>
<comment type="similarity">
    <text evidence="1">Belongs to the thioredoxin family.</text>
</comment>
<keyword evidence="4" id="KW-1015">Disulfide bond</keyword>
<dbReference type="PROSITE" id="PS51352">
    <property type="entry name" value="THIOREDOXIN_2"/>
    <property type="match status" value="1"/>
</dbReference>
<dbReference type="GO" id="GO:0006950">
    <property type="term" value="P:response to stress"/>
    <property type="evidence" value="ECO:0007669"/>
    <property type="project" value="UniProtKB-ARBA"/>
</dbReference>
<dbReference type="Pfam" id="PF14561">
    <property type="entry name" value="TPR_20"/>
    <property type="match status" value="1"/>
</dbReference>
<evidence type="ECO:0000256" key="4">
    <source>
        <dbReference type="ARBA" id="ARBA00023157"/>
    </source>
</evidence>
<dbReference type="FunFam" id="3.40.30.10:FF:000001">
    <property type="entry name" value="Thioredoxin"/>
    <property type="match status" value="1"/>
</dbReference>
<dbReference type="PANTHER" id="PTHR45663:SF11">
    <property type="entry name" value="GEO12009P1"/>
    <property type="match status" value="1"/>
</dbReference>
<protein>
    <recommendedName>
        <fullName evidence="6">Thioredoxin</fullName>
    </recommendedName>
</protein>
<evidence type="ECO:0000259" key="7">
    <source>
        <dbReference type="PROSITE" id="PS51352"/>
    </source>
</evidence>
<gene>
    <name evidence="8" type="ORF">GGR34_002991</name>
</gene>
<accession>A0A7W6IHN4</accession>
<keyword evidence="5" id="KW-0676">Redox-active center</keyword>
<comment type="caution">
    <text evidence="8">The sequence shown here is derived from an EMBL/GenBank/DDBJ whole genome shotgun (WGS) entry which is preliminary data.</text>
</comment>
<evidence type="ECO:0000256" key="5">
    <source>
        <dbReference type="ARBA" id="ARBA00023284"/>
    </source>
</evidence>
<dbReference type="SUPFAM" id="SSF52833">
    <property type="entry name" value="Thioredoxin-like"/>
    <property type="match status" value="1"/>
</dbReference>
<dbReference type="GO" id="GO:0045454">
    <property type="term" value="P:cell redox homeostasis"/>
    <property type="evidence" value="ECO:0007669"/>
    <property type="project" value="TreeGrafter"/>
</dbReference>
<dbReference type="PROSITE" id="PS00194">
    <property type="entry name" value="THIOREDOXIN_1"/>
    <property type="match status" value="1"/>
</dbReference>
<dbReference type="Gene3D" id="3.40.30.10">
    <property type="entry name" value="Glutaredoxin"/>
    <property type="match status" value="1"/>
</dbReference>
<sequence>MLSDTPAPGPSPDDLVKDTTTATFRQDVLAESMNQPVLVDFWAPWCGPCKQLTPIIEKAVRAAGGKVKLVKMNIDEHPQIAGQLGVQSIPAVFAFQRGQPVDGFMGALPESQVKSFIERLVGPLGPSAAEEILAEADRLAAAGDMGGAAELYAAVLSQDPENVAALAALVKLHMEVGDLEGAKRFLAMAPQAKANDPAIAGARAAVELAEQAESLGDLTDLQRRVEADPADHQARFDLAVGLNARGKREEAVDHLLEIVRRDRNWNDDGARKQLVQFFEAWGPTDEMTLTGRRRLSSLLFA</sequence>
<name>A0A7W6IHN4_9HYPH</name>
<organism evidence="8 9">
    <name type="scientific">Microvirga flocculans</name>
    <dbReference type="NCBI Taxonomy" id="217168"/>
    <lineage>
        <taxon>Bacteria</taxon>
        <taxon>Pseudomonadati</taxon>
        <taxon>Pseudomonadota</taxon>
        <taxon>Alphaproteobacteria</taxon>
        <taxon>Hyphomicrobiales</taxon>
        <taxon>Methylobacteriaceae</taxon>
        <taxon>Microvirga</taxon>
    </lineage>
</organism>
<dbReference type="NCBIfam" id="TIGR01068">
    <property type="entry name" value="thioredoxin"/>
    <property type="match status" value="1"/>
</dbReference>
<dbReference type="RefSeq" id="WP_027316739.1">
    <property type="nucleotide sequence ID" value="NZ_JACIDC010000010.1"/>
</dbReference>
<dbReference type="Proteomes" id="UP000519439">
    <property type="component" value="Unassembled WGS sequence"/>
</dbReference>
<keyword evidence="3" id="KW-0249">Electron transport</keyword>
<evidence type="ECO:0000256" key="3">
    <source>
        <dbReference type="ARBA" id="ARBA00022982"/>
    </source>
</evidence>
<evidence type="ECO:0000313" key="8">
    <source>
        <dbReference type="EMBL" id="MBB4041321.1"/>
    </source>
</evidence>
<dbReference type="SUPFAM" id="SSF48452">
    <property type="entry name" value="TPR-like"/>
    <property type="match status" value="1"/>
</dbReference>
<feature type="domain" description="Thioredoxin" evidence="7">
    <location>
        <begin position="5"/>
        <end position="122"/>
    </location>
</feature>
<dbReference type="PANTHER" id="PTHR45663">
    <property type="entry name" value="GEO12009P1"/>
    <property type="match status" value="1"/>
</dbReference>
<dbReference type="Pfam" id="PF00085">
    <property type="entry name" value="Thioredoxin"/>
    <property type="match status" value="1"/>
</dbReference>
<dbReference type="AlphaFoldDB" id="A0A7W6IHN4"/>
<reference evidence="8 9" key="1">
    <citation type="submission" date="2020-08" db="EMBL/GenBank/DDBJ databases">
        <title>Genomic Encyclopedia of Type Strains, Phase IV (KMG-IV): sequencing the most valuable type-strain genomes for metagenomic binning, comparative biology and taxonomic classification.</title>
        <authorList>
            <person name="Goeker M."/>
        </authorList>
    </citation>
    <scope>NUCLEOTIDE SEQUENCE [LARGE SCALE GENOMIC DNA]</scope>
    <source>
        <strain evidence="8 9">DSM 15743</strain>
    </source>
</reference>
<evidence type="ECO:0000256" key="6">
    <source>
        <dbReference type="NCBIfam" id="TIGR01068"/>
    </source>
</evidence>
<dbReference type="InterPro" id="IPR036249">
    <property type="entry name" value="Thioredoxin-like_sf"/>
</dbReference>